<feature type="compositionally biased region" description="Polar residues" evidence="1">
    <location>
        <begin position="346"/>
        <end position="368"/>
    </location>
</feature>
<protein>
    <submittedName>
        <fullName evidence="2">Uncharacterized protein</fullName>
    </submittedName>
</protein>
<gene>
    <name evidence="2" type="ORF">A4X03_0g2634</name>
</gene>
<feature type="region of interest" description="Disordered" evidence="1">
    <location>
        <begin position="341"/>
        <end position="368"/>
    </location>
</feature>
<reference evidence="2" key="1">
    <citation type="submission" date="2016-04" db="EMBL/GenBank/DDBJ databases">
        <authorList>
            <person name="Nguyen H.D."/>
            <person name="Kesanakurti P."/>
            <person name="Cullis J."/>
            <person name="Levesque C.A."/>
            <person name="Hambleton S."/>
        </authorList>
    </citation>
    <scope>NUCLEOTIDE SEQUENCE</scope>
    <source>
        <strain evidence="2">DAOMC 238032</strain>
    </source>
</reference>
<comment type="caution">
    <text evidence="2">The sequence shown here is derived from an EMBL/GenBank/DDBJ whole genome shotgun (WGS) entry which is preliminary data.</text>
</comment>
<evidence type="ECO:0000256" key="1">
    <source>
        <dbReference type="SAM" id="MobiDB-lite"/>
    </source>
</evidence>
<proteinExistence type="predicted"/>
<feature type="compositionally biased region" description="Polar residues" evidence="1">
    <location>
        <begin position="98"/>
        <end position="111"/>
    </location>
</feature>
<dbReference type="Proteomes" id="UP000077671">
    <property type="component" value="Unassembled WGS sequence"/>
</dbReference>
<accession>A0A8T8TMM9</accession>
<feature type="region of interest" description="Disordered" evidence="1">
    <location>
        <begin position="1"/>
        <end position="30"/>
    </location>
</feature>
<organism evidence="2 3">
    <name type="scientific">Tilletia caries</name>
    <name type="common">wheat bunt fungus</name>
    <dbReference type="NCBI Taxonomy" id="13290"/>
    <lineage>
        <taxon>Eukaryota</taxon>
        <taxon>Fungi</taxon>
        <taxon>Dikarya</taxon>
        <taxon>Basidiomycota</taxon>
        <taxon>Ustilaginomycotina</taxon>
        <taxon>Exobasidiomycetes</taxon>
        <taxon>Tilletiales</taxon>
        <taxon>Tilletiaceae</taxon>
        <taxon>Tilletia</taxon>
    </lineage>
</organism>
<feature type="compositionally biased region" description="Acidic residues" evidence="1">
    <location>
        <begin position="144"/>
        <end position="153"/>
    </location>
</feature>
<feature type="compositionally biased region" description="Low complexity" evidence="1">
    <location>
        <begin position="77"/>
        <end position="97"/>
    </location>
</feature>
<evidence type="ECO:0000313" key="2">
    <source>
        <dbReference type="EMBL" id="KAE8262209.1"/>
    </source>
</evidence>
<evidence type="ECO:0000313" key="3">
    <source>
        <dbReference type="Proteomes" id="UP000077671"/>
    </source>
</evidence>
<dbReference type="EMBL" id="LWDD02000265">
    <property type="protein sequence ID" value="KAE8262209.1"/>
    <property type="molecule type" value="Genomic_DNA"/>
</dbReference>
<reference evidence="2" key="2">
    <citation type="journal article" date="2019" name="IMA Fungus">
        <title>Genome sequencing and comparison of five Tilletia species to identify candidate genes for the detection of regulated species infecting wheat.</title>
        <authorList>
            <person name="Nguyen H.D.T."/>
            <person name="Sultana T."/>
            <person name="Kesanakurti P."/>
            <person name="Hambleton S."/>
        </authorList>
    </citation>
    <scope>NUCLEOTIDE SEQUENCE</scope>
    <source>
        <strain evidence="2">DAOMC 238032</strain>
    </source>
</reference>
<dbReference type="AlphaFoldDB" id="A0A8T8TMM9"/>
<feature type="region of interest" description="Disordered" evidence="1">
    <location>
        <begin position="69"/>
        <end position="153"/>
    </location>
</feature>
<name>A0A8T8TMM9_9BASI</name>
<sequence>MSVVPSTVARATSVRSASEPASGPPGQPTDVERLANLTKANPAAAAAARALITAGHSIGKAVEWMEKAIQPTPGSNTPPAHAGPTTATGVPATPTAGQRSGSAPPTSTPKQNGKRRAQEDGDTRKAKKTRPSAPHRALSPEYRTEDEDDGLDLDESRVNTTSYAEKWPADRIVKQVRALNYVPMWYFTDAGCALAAKERRDGTSQAIFMQLDGGLKPTGHPNSLIDDHRLSPEDFANAASLWVDVALRAGVSRRMVDSMILLNAKLIHTALWRQNAVIAMRWHDHQRSTWSEKRHEKGHFKLEALGSDALEDIRVATAAEDKAKAEARIAALEAIILQGRAGQGSQGPHKTSNFRSTGGAGPSNSTRGSGSFSACLRCGSSQQHKVNRCLPAKRIDGSAPTLVADPTWTNGVKFADNGDRICINYNTSSCSGCKNPHRCTWCGGQGHGHQQCPTAPHRA</sequence>